<feature type="region of interest" description="Disordered" evidence="2">
    <location>
        <begin position="478"/>
        <end position="497"/>
    </location>
</feature>
<feature type="compositionally biased region" description="Low complexity" evidence="2">
    <location>
        <begin position="901"/>
        <end position="946"/>
    </location>
</feature>
<dbReference type="Gene3D" id="2.130.10.130">
    <property type="entry name" value="Integrin alpha, N-terminal"/>
    <property type="match status" value="1"/>
</dbReference>
<feature type="compositionally biased region" description="Polar residues" evidence="2">
    <location>
        <begin position="560"/>
        <end position="576"/>
    </location>
</feature>
<feature type="compositionally biased region" description="Low complexity" evidence="2">
    <location>
        <begin position="596"/>
        <end position="627"/>
    </location>
</feature>
<feature type="region of interest" description="Disordered" evidence="2">
    <location>
        <begin position="511"/>
        <end position="648"/>
    </location>
</feature>
<feature type="compositionally biased region" description="Polar residues" evidence="2">
    <location>
        <begin position="128"/>
        <end position="148"/>
    </location>
</feature>
<feature type="compositionally biased region" description="Basic and acidic residues" evidence="2">
    <location>
        <begin position="988"/>
        <end position="997"/>
    </location>
</feature>
<feature type="compositionally biased region" description="Polar residues" evidence="2">
    <location>
        <begin position="879"/>
        <end position="888"/>
    </location>
</feature>
<feature type="compositionally biased region" description="Polar residues" evidence="2">
    <location>
        <begin position="269"/>
        <end position="285"/>
    </location>
</feature>
<accession>A0ABD3QJ86</accession>
<dbReference type="SMART" id="SM00191">
    <property type="entry name" value="Int_alpha"/>
    <property type="match status" value="5"/>
</dbReference>
<feature type="compositionally biased region" description="Low complexity" evidence="2">
    <location>
        <begin position="1"/>
        <end position="11"/>
    </location>
</feature>
<proteinExistence type="predicted"/>
<feature type="compositionally biased region" description="Low complexity" evidence="2">
    <location>
        <begin position="1356"/>
        <end position="1369"/>
    </location>
</feature>
<dbReference type="PANTHER" id="PTHR36220:SF1">
    <property type="entry name" value="GAMMA TUBULIN COMPLEX COMPONENT C-TERMINAL DOMAIN-CONTAINING PROTEIN"/>
    <property type="match status" value="1"/>
</dbReference>
<feature type="compositionally biased region" description="Low complexity" evidence="2">
    <location>
        <begin position="206"/>
        <end position="229"/>
    </location>
</feature>
<sequence>MKNEPSSNEPSSKPRHQSSTYRPLPPREYALGSEIRRADASFAPTLLSSSSLRRSTTGSQYSWSSRGSGSHRSAGGRTTGQIQQTGLEGRGGGLSSVSISMIPGENNSEVSPVKSAAHVSEQQQQQQDSNANTETADPPQSSHQLSPQHEQDASAMGRISEHDETDTSGISSLKHNLRESEDNVEIFERSDMFGRSLSDSIGYQRNSGDSSGSSLLPSSPNPGISPYEAAVEEESPVPVGEREKQMVNSSEMLTSLFNEDGSDDERDFQQQNKRLPQDQLPNPNSRLKHEVTATPQATNALPTITDIKSPSSVSTMDSESYHPEMAATARFGRLLQQCRALTETCEDSTVDESDRIGSSARSEQKDVVAAVAAALPPFEPAKLKLNSEIQTSGRVYNASEITMDPYIKSEFESRERQIKERKSFVSELSLGVDRMYNDHTEADYTENKMVRSYSRGSHMSELSYSDRRGDEALAKLTVNPNAKSADENQKESSRPDFMRYLSNVSEKDDDDRRSWLSYTDDERTPRNNTQTKQMIRTYKVPVSDKPQFQSNFRRRMADSGTATPQQSPQSSFYSTDFSDEGTDGLLVGFGKRRKSSSNSESSSSSSGFTDSSGSTDDSDSSGSSSSSESEEETEESEPSMPTIARRGLRLTHLNDDDVSALSFGGASALVASAPLKVPLGTPANLLPEGNSRSRLSETSSTPTKSLDKSLEEKKESSPESEESKRSGKSSGSDLLSAGGRPRRRSSLTGAENLSEFGSVGPSAVQPRRATIGDLPQLEEESSQASSTSPSPEAPTTACDTITSRTASYDETSPKAPSRRSLKSSKSASFNSKRDVPTQNENTSTTENTEPSPKAVSSSTSKLSKSSSSSHGSKPIVPTQMIQSESNTLHEIYQYPPKGARSSNSSKSLSASTGSKEGASASAESLPTAASVSRLSSSSKSNSNGLGSEIAPIVAAVGPLGSMQPSGEDSNEVPHYNIGQSSTFVQDKSSSHHIETVHHVSNSITPKLNHPSDGATREQPRVPENRHLKRVAEESSDIQSSDFVMPLAAPNDNVPLHSNEYTPNNAVFDDELSVTSSLSSVVSKARVSFQITHTSSVVSALSDHHSREETKSRGSFRKSASDMIAERQSSKASVDNSREGNQLDSSTKSDVNFPSQSDEAIRNKRTETVRFHASRDSTEEVDARKPWRTASSKDCQANNDSSMFSEDVESAKLVTQAAIEESVSDEESAMSEVAKSKAALMSMGLYDDSIDERNTDAVRDEISVNPVLMLEQHGSKVQPKHLSRTSTASSITEWDFSDQNKGKKSDVLKPVLLETDPIEDIPYKASTSFSSEDTPSAPSLEDPSAPILSAAAMPIDTSSRSTKSKSSSKTQHLLDQQTMDPDPSNEEERTQGVKFAAKVANNSPDEIKQVESDESPFTEDKRERYRRSMLDAANEMSQRLEKSFLARSQQQTNDFESRSYEDLSSASEEDVVLAYLREEKNSAYDSPKSNELDVSENEPEEKPMTGSTVKSKASNLWSRLRQSVIKPPPSEAVVDEKLNSSIAAVSDSEYVVAEITPIFPGSERSSGVRLDDSDVESGIIVTTKGGDDESTDSTQEEDPNAKSKATILWARLRSSLGRLYAVTEEIMIEGKRAEDSDASALGSEHVHILADNSEEDGGEADQDEPAKTWYLDKEFYKSKYFLIAASCFLFILIVAISVGARKNGSPPLLQPTTAPMPLPESLSPSLQSPSVWVQVGNDIKGEQGGDFGFSVSASELGDRFIVGSRRRDKDNMKNRGAALIYEFDELKGTYALIAEIHGEQAGDQCGYSISMSKNGKRVAVGSLGSDKNGNNAGQVRVFEEDASEEWVLIAEFLGETSGSLFGTSVSLSQDGSRIGIGAPYFSTADVDRIGKTYIYHQIDETTWNPMADPIIGLFHHDLFGWSLTWSPDSALLAVGAPGEDSVTSSGFVKVYAFESNQWVDYGDLISADLSGDRFGFSVYFGGNATIPYRLAVGAPGTTSANGDGSGFAGVYEYDEGWLQVGSGIYGGWGENLGYTVSLTPDTNRLVVGVPHRLTNGLPSGEVQVIDIKSGSLVPTAEINGDAGEDFGVSVAISYDGRIVYGGTTSGNLVRVLGEL</sequence>
<feature type="compositionally biased region" description="Basic and acidic residues" evidence="2">
    <location>
        <begin position="1014"/>
        <end position="1032"/>
    </location>
</feature>
<feature type="region of interest" description="Disordered" evidence="2">
    <location>
        <begin position="1"/>
        <end position="318"/>
    </location>
</feature>
<dbReference type="PROSITE" id="PS51470">
    <property type="entry name" value="FG_GAP"/>
    <property type="match status" value="1"/>
</dbReference>
<feature type="compositionally biased region" description="Acidic residues" evidence="2">
    <location>
        <begin position="1587"/>
        <end position="1597"/>
    </location>
</feature>
<feature type="compositionally biased region" description="Polar residues" evidence="2">
    <location>
        <begin position="798"/>
        <end position="810"/>
    </location>
</feature>
<feature type="compositionally biased region" description="Basic and acidic residues" evidence="2">
    <location>
        <begin position="511"/>
        <end position="525"/>
    </location>
</feature>
<feature type="compositionally biased region" description="Basic and acidic residues" evidence="2">
    <location>
        <begin position="176"/>
        <end position="192"/>
    </location>
</feature>
<feature type="compositionally biased region" description="Low complexity" evidence="2">
    <location>
        <begin position="45"/>
        <end position="86"/>
    </location>
</feature>
<reference evidence="3 4" key="1">
    <citation type="submission" date="2024-10" db="EMBL/GenBank/DDBJ databases">
        <title>Updated reference genomes for cyclostephanoid diatoms.</title>
        <authorList>
            <person name="Roberts W.R."/>
            <person name="Alverson A.J."/>
        </authorList>
    </citation>
    <scope>NUCLEOTIDE SEQUENCE [LARGE SCALE GENOMIC DNA]</scope>
    <source>
        <strain evidence="3 4">AJA010-31</strain>
    </source>
</reference>
<feature type="compositionally biased region" description="Polar residues" evidence="2">
    <location>
        <begin position="690"/>
        <end position="703"/>
    </location>
</feature>
<feature type="region of interest" description="Disordered" evidence="2">
    <location>
        <begin position="958"/>
        <end position="1058"/>
    </location>
</feature>
<feature type="compositionally biased region" description="Polar residues" evidence="2">
    <location>
        <begin position="977"/>
        <end position="987"/>
    </location>
</feature>
<feature type="compositionally biased region" description="Polar residues" evidence="2">
    <location>
        <begin position="95"/>
        <end position="110"/>
    </location>
</feature>
<dbReference type="SUPFAM" id="SSF50969">
    <property type="entry name" value="YVTN repeat-like/Quinoprotein amine dehydrogenase"/>
    <property type="match status" value="1"/>
</dbReference>
<feature type="compositionally biased region" description="Low complexity" evidence="2">
    <location>
        <begin position="823"/>
        <end position="873"/>
    </location>
</feature>
<feature type="compositionally biased region" description="Polar residues" evidence="2">
    <location>
        <begin position="293"/>
        <end position="318"/>
    </location>
</feature>
<evidence type="ECO:0000313" key="4">
    <source>
        <dbReference type="Proteomes" id="UP001530400"/>
    </source>
</evidence>
<feature type="compositionally biased region" description="Basic and acidic residues" evidence="2">
    <location>
        <begin position="1101"/>
        <end position="1111"/>
    </location>
</feature>
<dbReference type="InterPro" id="IPR028994">
    <property type="entry name" value="Integrin_alpha_N"/>
</dbReference>
<feature type="region of interest" description="Disordered" evidence="2">
    <location>
        <begin position="674"/>
        <end position="946"/>
    </location>
</feature>
<protein>
    <submittedName>
        <fullName evidence="3">Uncharacterized protein</fullName>
    </submittedName>
</protein>
<evidence type="ECO:0000256" key="1">
    <source>
        <dbReference type="PROSITE-ProRule" id="PRU00803"/>
    </source>
</evidence>
<keyword evidence="4" id="KW-1185">Reference proteome</keyword>
<feature type="compositionally biased region" description="Basic and acidic residues" evidence="2">
    <location>
        <begin position="1158"/>
        <end position="1184"/>
    </location>
</feature>
<evidence type="ECO:0000313" key="3">
    <source>
        <dbReference type="EMBL" id="KAL3800207.1"/>
    </source>
</evidence>
<feature type="compositionally biased region" description="Polar residues" evidence="2">
    <location>
        <begin position="1188"/>
        <end position="1203"/>
    </location>
</feature>
<feature type="compositionally biased region" description="Polar residues" evidence="2">
    <location>
        <begin position="1129"/>
        <end position="1157"/>
    </location>
</feature>
<feature type="compositionally biased region" description="Basic and acidic residues" evidence="2">
    <location>
        <begin position="484"/>
        <end position="497"/>
    </location>
</feature>
<feature type="compositionally biased region" description="Polar residues" evidence="2">
    <location>
        <begin position="1324"/>
        <end position="1336"/>
    </location>
</feature>
<feature type="repeat" description="FG-GAP" evidence="1">
    <location>
        <begin position="1846"/>
        <end position="1903"/>
    </location>
</feature>
<feature type="compositionally biased region" description="Polar residues" evidence="2">
    <location>
        <begin position="246"/>
        <end position="257"/>
    </location>
</feature>
<dbReference type="PANTHER" id="PTHR36220">
    <property type="entry name" value="UNNAMED PRODUCT"/>
    <property type="match status" value="1"/>
</dbReference>
<feature type="region of interest" description="Disordered" evidence="2">
    <location>
        <begin position="1095"/>
        <end position="1203"/>
    </location>
</feature>
<dbReference type="EMBL" id="JALLPJ020000167">
    <property type="protein sequence ID" value="KAL3800207.1"/>
    <property type="molecule type" value="Genomic_DNA"/>
</dbReference>
<evidence type="ECO:0000256" key="2">
    <source>
        <dbReference type="SAM" id="MobiDB-lite"/>
    </source>
</evidence>
<dbReference type="InterPro" id="IPR011044">
    <property type="entry name" value="Quino_amine_DH_bsu"/>
</dbReference>
<feature type="compositionally biased region" description="Basic and acidic residues" evidence="2">
    <location>
        <begin position="1417"/>
        <end position="1428"/>
    </location>
</feature>
<comment type="caution">
    <text evidence="3">The sequence shown here is derived from an EMBL/GenBank/DDBJ whole genome shotgun (WGS) entry which is preliminary data.</text>
</comment>
<feature type="compositionally biased region" description="Acidic residues" evidence="2">
    <location>
        <begin position="628"/>
        <end position="637"/>
    </location>
</feature>
<organism evidence="3 4">
    <name type="scientific">Cyclotella atomus</name>
    <dbReference type="NCBI Taxonomy" id="382360"/>
    <lineage>
        <taxon>Eukaryota</taxon>
        <taxon>Sar</taxon>
        <taxon>Stramenopiles</taxon>
        <taxon>Ochrophyta</taxon>
        <taxon>Bacillariophyta</taxon>
        <taxon>Coscinodiscophyceae</taxon>
        <taxon>Thalassiosirophycidae</taxon>
        <taxon>Stephanodiscales</taxon>
        <taxon>Stephanodiscaceae</taxon>
        <taxon>Cyclotella</taxon>
    </lineage>
</organism>
<feature type="compositionally biased region" description="Basic and acidic residues" evidence="2">
    <location>
        <begin position="705"/>
        <end position="725"/>
    </location>
</feature>
<name>A0ABD3QJ86_9STRA</name>
<feature type="region of interest" description="Disordered" evidence="2">
    <location>
        <begin position="1580"/>
        <end position="1600"/>
    </location>
</feature>
<feature type="compositionally biased region" description="Low complexity" evidence="2">
    <location>
        <begin position="782"/>
        <end position="797"/>
    </location>
</feature>
<feature type="region of interest" description="Disordered" evidence="2">
    <location>
        <begin position="1313"/>
        <end position="1512"/>
    </location>
</feature>
<gene>
    <name evidence="3" type="ORF">ACHAWO_011435</name>
</gene>
<dbReference type="InterPro" id="IPR013519">
    <property type="entry name" value="Int_alpha_beta-p"/>
</dbReference>
<dbReference type="Proteomes" id="UP001530400">
    <property type="component" value="Unassembled WGS sequence"/>
</dbReference>